<accession>A0AC34QVY9</accession>
<evidence type="ECO:0000313" key="2">
    <source>
        <dbReference type="WBParaSite" id="JU765_v2.g19814.t1"/>
    </source>
</evidence>
<dbReference type="Proteomes" id="UP000887576">
    <property type="component" value="Unplaced"/>
</dbReference>
<sequence>MMSALRLTLQKTLFQPDEERLIDVVQIAPQDGKRHKKEAFLCLAMTVEQPFSVRLYIVKTDRDKLKKRMKFALRDVRVVDGINPRKAIPEFTMKILEQEFVLVSSTYEEKEKFIRQLYKFANQYLPVHKPEFVNIQLPVDLVPISQISEHSEAVITENLPISAKEEADFRNLLSKANLTIGDAKKFANLLNERLLELDGANIESIMGNEQAVTSLISLTDDALDEVAALEKQLDDMDNILSYVRDSVELIEEKDSLGQVERQNTERLRKELEEFLFHLDTISDDHIKVLRDARLSDPSSINQCCTAARAMNHFLNKKTELTTMSAYQSRVAELNVVRNEFVDKLFSHVSALFDNMEMMVDDQEWDVFTIKPQTQRYRALSPFSELIYWLKSTNATAYSDAIRRYVTRAEALYRKEFKRFFAAINQKVSTELLGRKDAQSEKEYISLLETIIGESRNTIEAEQKFCVRFFHISADLLSAVETRSSESGDSAGAFGGVKNAEKQFNDQVKSVIQPIFCSFLPGLSEFIELCSRQNNLVLLVLYVTLSKKMQSHQDSGSYFSVIYGSTMILFKQKIDQLMQEVSNSFESYRPPKKVRVGILPIIEQYENLAKHCEVLFSNSERKADLEKWHEKLVDSLFKGINAVAESPNSKAPASIVRLENFHQLYLTLSELKIKCLDGRRAEAKELKNINIDNYVREYMGRPLEKIHIFFEQVEKAIESGVKPEEISYQQQFSRIELKKVINAYPGKEVKKGLENLYRKLVEKHLVSGSLLVEVVWRRMQEEFLNQLKVYSQIMAKCYPNARIDLEVTIGDVLTYFSDIAQQH</sequence>
<protein>
    <submittedName>
        <fullName evidence="2">Exocyst complex component Sec3 PIP2-binding N-terminal domain-containing protein</fullName>
    </submittedName>
</protein>
<evidence type="ECO:0000313" key="1">
    <source>
        <dbReference type="Proteomes" id="UP000887576"/>
    </source>
</evidence>
<proteinExistence type="predicted"/>
<name>A0AC34QVY9_9BILA</name>
<organism evidence="1 2">
    <name type="scientific">Panagrolaimus sp. JU765</name>
    <dbReference type="NCBI Taxonomy" id="591449"/>
    <lineage>
        <taxon>Eukaryota</taxon>
        <taxon>Metazoa</taxon>
        <taxon>Ecdysozoa</taxon>
        <taxon>Nematoda</taxon>
        <taxon>Chromadorea</taxon>
        <taxon>Rhabditida</taxon>
        <taxon>Tylenchina</taxon>
        <taxon>Panagrolaimomorpha</taxon>
        <taxon>Panagrolaimoidea</taxon>
        <taxon>Panagrolaimidae</taxon>
        <taxon>Panagrolaimus</taxon>
    </lineage>
</organism>
<reference evidence="2" key="1">
    <citation type="submission" date="2022-11" db="UniProtKB">
        <authorList>
            <consortium name="WormBaseParasite"/>
        </authorList>
    </citation>
    <scope>IDENTIFICATION</scope>
</reference>
<dbReference type="WBParaSite" id="JU765_v2.g19814.t1">
    <property type="protein sequence ID" value="JU765_v2.g19814.t1"/>
    <property type="gene ID" value="JU765_v2.g19814"/>
</dbReference>